<dbReference type="InterPro" id="IPR027822">
    <property type="entry name" value="DUF4641"/>
</dbReference>
<evidence type="ECO:0000313" key="2">
    <source>
        <dbReference type="Ensembl" id="ENSMLUP00000019057.1"/>
    </source>
</evidence>
<dbReference type="AlphaFoldDB" id="G1Q5S4"/>
<dbReference type="EMBL" id="AAPE02004115">
    <property type="status" value="NOT_ANNOTATED_CDS"/>
    <property type="molecule type" value="Genomic_DNA"/>
</dbReference>
<reference evidence="2" key="2">
    <citation type="submission" date="2025-08" db="UniProtKB">
        <authorList>
            <consortium name="Ensembl"/>
        </authorList>
    </citation>
    <scope>IDENTIFICATION</scope>
</reference>
<feature type="region of interest" description="Disordered" evidence="1">
    <location>
        <begin position="169"/>
        <end position="192"/>
    </location>
</feature>
<feature type="region of interest" description="Disordered" evidence="1">
    <location>
        <begin position="209"/>
        <end position="228"/>
    </location>
</feature>
<dbReference type="STRING" id="59463.ENSMLUP00000019057"/>
<feature type="region of interest" description="Disordered" evidence="1">
    <location>
        <begin position="357"/>
        <end position="475"/>
    </location>
</feature>
<name>G1Q5S4_MYOLU</name>
<feature type="region of interest" description="Disordered" evidence="1">
    <location>
        <begin position="1"/>
        <end position="57"/>
    </location>
</feature>
<dbReference type="Ensembl" id="ENSMLUT00000023365.1">
    <property type="protein sequence ID" value="ENSMLUP00000019057.1"/>
    <property type="gene ID" value="ENSMLUG00000027587.1"/>
</dbReference>
<dbReference type="InParanoid" id="G1Q5S4"/>
<protein>
    <submittedName>
        <fullName evidence="2">Uncharacterized protein</fullName>
    </submittedName>
</protein>
<dbReference type="HOGENOM" id="CLU_037026_1_0_1"/>
<dbReference type="PANTHER" id="PTHR31866:SF1">
    <property type="entry name" value="GENE 4779-RELATED"/>
    <property type="match status" value="1"/>
</dbReference>
<dbReference type="PANTHER" id="PTHR31866">
    <property type="entry name" value="GENE 4779-RELATED"/>
    <property type="match status" value="1"/>
</dbReference>
<reference evidence="2 3" key="1">
    <citation type="journal article" date="2011" name="Nature">
        <title>A high-resolution map of human evolutionary constraint using 29 mammals.</title>
        <authorList>
            <person name="Lindblad-Toh K."/>
            <person name="Garber M."/>
            <person name="Zuk O."/>
            <person name="Lin M.F."/>
            <person name="Parker B.J."/>
            <person name="Washietl S."/>
            <person name="Kheradpour P."/>
            <person name="Ernst J."/>
            <person name="Jordan G."/>
            <person name="Mauceli E."/>
            <person name="Ward L.D."/>
            <person name="Lowe C.B."/>
            <person name="Holloway A.K."/>
            <person name="Clamp M."/>
            <person name="Gnerre S."/>
            <person name="Alfoldi J."/>
            <person name="Beal K."/>
            <person name="Chang J."/>
            <person name="Clawson H."/>
            <person name="Cuff J."/>
            <person name="Di Palma F."/>
            <person name="Fitzgerald S."/>
            <person name="Flicek P."/>
            <person name="Guttman M."/>
            <person name="Hubisz M.J."/>
            <person name="Jaffe D.B."/>
            <person name="Jungreis I."/>
            <person name="Kent W.J."/>
            <person name="Kostka D."/>
            <person name="Lara M."/>
            <person name="Martins A.L."/>
            <person name="Massingham T."/>
            <person name="Moltke I."/>
            <person name="Raney B.J."/>
            <person name="Rasmussen M.D."/>
            <person name="Robinson J."/>
            <person name="Stark A."/>
            <person name="Vilella A.J."/>
            <person name="Wen J."/>
            <person name="Xie X."/>
            <person name="Zody M.C."/>
            <person name="Baldwin J."/>
            <person name="Bloom T."/>
            <person name="Chin C.W."/>
            <person name="Heiman D."/>
            <person name="Nicol R."/>
            <person name="Nusbaum C."/>
            <person name="Young S."/>
            <person name="Wilkinson J."/>
            <person name="Worley K.C."/>
            <person name="Kovar C.L."/>
            <person name="Muzny D.M."/>
            <person name="Gibbs R.A."/>
            <person name="Cree A."/>
            <person name="Dihn H.H."/>
            <person name="Fowler G."/>
            <person name="Jhangiani S."/>
            <person name="Joshi V."/>
            <person name="Lee S."/>
            <person name="Lewis L.R."/>
            <person name="Nazareth L.V."/>
            <person name="Okwuonu G."/>
            <person name="Santibanez J."/>
            <person name="Warren W.C."/>
            <person name="Mardis E.R."/>
            <person name="Weinstock G.M."/>
            <person name="Wilson R.K."/>
            <person name="Delehaunty K."/>
            <person name="Dooling D."/>
            <person name="Fronik C."/>
            <person name="Fulton L."/>
            <person name="Fulton B."/>
            <person name="Graves T."/>
            <person name="Minx P."/>
            <person name="Sodergren E."/>
            <person name="Birney E."/>
            <person name="Margulies E.H."/>
            <person name="Herrero J."/>
            <person name="Green E.D."/>
            <person name="Haussler D."/>
            <person name="Siepel A."/>
            <person name="Goldman N."/>
            <person name="Pollard K.S."/>
            <person name="Pedersen J.S."/>
            <person name="Lander E.S."/>
            <person name="Kellis M."/>
        </authorList>
    </citation>
    <scope>NUCLEOTIDE SEQUENCE [LARGE SCALE GENOMIC DNA]</scope>
</reference>
<feature type="region of interest" description="Disordered" evidence="1">
    <location>
        <begin position="277"/>
        <end position="302"/>
    </location>
</feature>
<dbReference type="Pfam" id="PF15483">
    <property type="entry name" value="DUF4641"/>
    <property type="match status" value="1"/>
</dbReference>
<dbReference type="eggNOG" id="KOG3544">
    <property type="taxonomic scope" value="Eukaryota"/>
</dbReference>
<keyword evidence="3" id="KW-1185">Reference proteome</keyword>
<organism evidence="2 3">
    <name type="scientific">Myotis lucifugus</name>
    <name type="common">Little brown bat</name>
    <dbReference type="NCBI Taxonomy" id="59463"/>
    <lineage>
        <taxon>Eukaryota</taxon>
        <taxon>Metazoa</taxon>
        <taxon>Chordata</taxon>
        <taxon>Craniata</taxon>
        <taxon>Vertebrata</taxon>
        <taxon>Euteleostomi</taxon>
        <taxon>Mammalia</taxon>
        <taxon>Eutheria</taxon>
        <taxon>Laurasiatheria</taxon>
        <taxon>Chiroptera</taxon>
        <taxon>Yangochiroptera</taxon>
        <taxon>Vespertilionidae</taxon>
        <taxon>Myotis</taxon>
    </lineage>
</organism>
<dbReference type="FunCoup" id="G1Q5S4">
    <property type="interactions" value="4"/>
</dbReference>
<evidence type="ECO:0000256" key="1">
    <source>
        <dbReference type="SAM" id="MobiDB-lite"/>
    </source>
</evidence>
<feature type="compositionally biased region" description="Low complexity" evidence="1">
    <location>
        <begin position="423"/>
        <end position="432"/>
    </location>
</feature>
<gene>
    <name evidence="2" type="primary">LOC102430057</name>
</gene>
<reference evidence="2" key="3">
    <citation type="submission" date="2025-09" db="UniProtKB">
        <authorList>
            <consortium name="Ensembl"/>
        </authorList>
    </citation>
    <scope>IDENTIFICATION</scope>
</reference>
<accession>G1Q5S4</accession>
<evidence type="ECO:0000313" key="3">
    <source>
        <dbReference type="Proteomes" id="UP000001074"/>
    </source>
</evidence>
<dbReference type="OMA" id="NRHEVPK"/>
<sequence>MSSPNKDEGSVWGVGSHPEGGEQAGGLGRTLGTPLPSSQDEGAFSDLEGFEDEEREVMEGVLWGCEGRPGSPADFDGGTLDYLADEAAIATLQQLTDRDHLAVRRNPSPESCCDSEASALSVDLQAGPEGRSAQAYGLVGSRRPSTARLPLMGPGGGRAWGNCKRAAKNRSKDTVGPQWSSEEGLVGWPSHSESSDDFSELHLLSSSLYGKGGGQAKPRSLQDTPRHSSVRAREKFLCVPGSFLPSAPPRLASVGARRRAVGELEVSRRKPQSVVCRKAGSRPSYLPGAAAAGSRPKATPGRKVAQEKKFLGGASKVAPQGTFPPWGQGFSAAALEPATFPPVAGGPVLGRGKGYSLVSLGTKQPKHTGAGQKSGARRKRGSLPVVVEEKEPESDPGPKVQPQTHSPGPSCRECNSGDGYSRAAGAPGQAQPWALSQGEVLPRGPTASRDQAPLGYPPAPERQQQPPGAEGCPRCPELQRQIYDLRQQLAAMQSLADKFRNL</sequence>
<proteinExistence type="predicted"/>
<dbReference type="Proteomes" id="UP000001074">
    <property type="component" value="Unassembled WGS sequence"/>
</dbReference>
<dbReference type="GeneTree" id="ENSGT00390000015252"/>